<dbReference type="Proteomes" id="UP001597480">
    <property type="component" value="Unassembled WGS sequence"/>
</dbReference>
<keyword evidence="2 4" id="KW-0560">Oxidoreductase</keyword>
<dbReference type="NCBIfam" id="TIGR00014">
    <property type="entry name" value="arsC"/>
    <property type="match status" value="1"/>
</dbReference>
<gene>
    <name evidence="4" type="primary">arsC</name>
    <name evidence="4" type="ORF">ACFSR3_16585</name>
</gene>
<dbReference type="Gene3D" id="3.40.30.10">
    <property type="entry name" value="Glutaredoxin"/>
    <property type="match status" value="1"/>
</dbReference>
<proteinExistence type="inferred from homology"/>
<dbReference type="EMBL" id="JBHUMD010000030">
    <property type="protein sequence ID" value="MFD2603683.1"/>
    <property type="molecule type" value="Genomic_DNA"/>
</dbReference>
<evidence type="ECO:0000256" key="2">
    <source>
        <dbReference type="ARBA" id="ARBA00023002"/>
    </source>
</evidence>
<dbReference type="GO" id="GO:0008794">
    <property type="term" value="F:arsenate reductase (glutaredoxin) activity"/>
    <property type="evidence" value="ECO:0007669"/>
    <property type="project" value="UniProtKB-EC"/>
</dbReference>
<dbReference type="RefSeq" id="WP_379822584.1">
    <property type="nucleotide sequence ID" value="NZ_JBHUMD010000030.1"/>
</dbReference>
<dbReference type="PANTHER" id="PTHR30041">
    <property type="entry name" value="ARSENATE REDUCTASE"/>
    <property type="match status" value="1"/>
</dbReference>
<evidence type="ECO:0000256" key="3">
    <source>
        <dbReference type="PROSITE-ProRule" id="PRU01282"/>
    </source>
</evidence>
<accession>A0ABW5P023</accession>
<organism evidence="4 5">
    <name type="scientific">Flavobacterium suzhouense</name>
    <dbReference type="NCBI Taxonomy" id="1529638"/>
    <lineage>
        <taxon>Bacteria</taxon>
        <taxon>Pseudomonadati</taxon>
        <taxon>Bacteroidota</taxon>
        <taxon>Flavobacteriia</taxon>
        <taxon>Flavobacteriales</taxon>
        <taxon>Flavobacteriaceae</taxon>
        <taxon>Flavobacterium</taxon>
    </lineage>
</organism>
<dbReference type="EC" id="1.20.4.1" evidence="4"/>
<dbReference type="InterPro" id="IPR006659">
    <property type="entry name" value="Arsenate_reductase"/>
</dbReference>
<sequence length="113" mass="13142">MITIYHNPRCSKSREGLQLLELEGKPFTTVKYLNEPLTKEELTEIINKLNIKPIDLVRQKEDIWVKNYKDKDLSDGKVIDIMVEYPNLIERPIVVNGNKAVIARPAERIKEIL</sequence>
<dbReference type="PANTHER" id="PTHR30041:SF4">
    <property type="entry name" value="ARSENATE REDUCTASE"/>
    <property type="match status" value="1"/>
</dbReference>
<evidence type="ECO:0000256" key="1">
    <source>
        <dbReference type="ARBA" id="ARBA00007198"/>
    </source>
</evidence>
<evidence type="ECO:0000313" key="5">
    <source>
        <dbReference type="Proteomes" id="UP001597480"/>
    </source>
</evidence>
<dbReference type="SUPFAM" id="SSF52833">
    <property type="entry name" value="Thioredoxin-like"/>
    <property type="match status" value="1"/>
</dbReference>
<comment type="caution">
    <text evidence="4">The sequence shown here is derived from an EMBL/GenBank/DDBJ whole genome shotgun (WGS) entry which is preliminary data.</text>
</comment>
<dbReference type="InterPro" id="IPR006660">
    <property type="entry name" value="Arsenate_reductase-like"/>
</dbReference>
<comment type="similarity">
    <text evidence="1 3">Belongs to the ArsC family.</text>
</comment>
<dbReference type="Pfam" id="PF03960">
    <property type="entry name" value="ArsC"/>
    <property type="match status" value="1"/>
</dbReference>
<dbReference type="CDD" id="cd03034">
    <property type="entry name" value="ArsC_ArsC"/>
    <property type="match status" value="1"/>
</dbReference>
<evidence type="ECO:0000313" key="4">
    <source>
        <dbReference type="EMBL" id="MFD2603683.1"/>
    </source>
</evidence>
<keyword evidence="5" id="KW-1185">Reference proteome</keyword>
<dbReference type="InterPro" id="IPR036249">
    <property type="entry name" value="Thioredoxin-like_sf"/>
</dbReference>
<protein>
    <submittedName>
        <fullName evidence="4">Arsenate reductase (Glutaredoxin)</fullName>
        <ecNumber evidence="4">1.20.4.1</ecNumber>
    </submittedName>
</protein>
<dbReference type="PROSITE" id="PS51353">
    <property type="entry name" value="ARSC"/>
    <property type="match status" value="1"/>
</dbReference>
<reference evidence="5" key="1">
    <citation type="journal article" date="2019" name="Int. J. Syst. Evol. Microbiol.">
        <title>The Global Catalogue of Microorganisms (GCM) 10K type strain sequencing project: providing services to taxonomists for standard genome sequencing and annotation.</title>
        <authorList>
            <consortium name="The Broad Institute Genomics Platform"/>
            <consortium name="The Broad Institute Genome Sequencing Center for Infectious Disease"/>
            <person name="Wu L."/>
            <person name="Ma J."/>
        </authorList>
    </citation>
    <scope>NUCLEOTIDE SEQUENCE [LARGE SCALE GENOMIC DNA]</scope>
    <source>
        <strain evidence="5">KCTC 42107</strain>
    </source>
</reference>
<name>A0ABW5P023_9FLAO</name>